<evidence type="ECO:0000313" key="8">
    <source>
        <dbReference type="Proteomes" id="UP000228886"/>
    </source>
</evidence>
<name>A0A2M7E883_9BACT</name>
<dbReference type="InterPro" id="IPR000456">
    <property type="entry name" value="Ribosomal_bL17"/>
</dbReference>
<evidence type="ECO:0000256" key="6">
    <source>
        <dbReference type="RuleBase" id="RU000661"/>
    </source>
</evidence>
<dbReference type="Gene3D" id="3.90.1030.10">
    <property type="entry name" value="Ribosomal protein L17"/>
    <property type="match status" value="1"/>
</dbReference>
<dbReference type="GO" id="GO:0006412">
    <property type="term" value="P:translation"/>
    <property type="evidence" value="ECO:0007669"/>
    <property type="project" value="InterPro"/>
</dbReference>
<comment type="similarity">
    <text evidence="1 5">Belongs to the bacterial ribosomal protein bL17 family.</text>
</comment>
<dbReference type="InterPro" id="IPR036373">
    <property type="entry name" value="Ribosomal_bL17_sf"/>
</dbReference>
<keyword evidence="3 5" id="KW-0687">Ribonucleoprotein</keyword>
<dbReference type="GO" id="GO:0022625">
    <property type="term" value="C:cytosolic large ribosomal subunit"/>
    <property type="evidence" value="ECO:0007669"/>
    <property type="project" value="TreeGrafter"/>
</dbReference>
<proteinExistence type="inferred from homology"/>
<dbReference type="Proteomes" id="UP000228886">
    <property type="component" value="Unassembled WGS sequence"/>
</dbReference>
<comment type="caution">
    <text evidence="7">The sequence shown here is derived from an EMBL/GenBank/DDBJ whole genome shotgun (WGS) entry which is preliminary data.</text>
</comment>
<protein>
    <recommendedName>
        <fullName evidence="4 6">50S ribosomal protein L17</fullName>
    </recommendedName>
</protein>
<evidence type="ECO:0000256" key="1">
    <source>
        <dbReference type="ARBA" id="ARBA00008777"/>
    </source>
</evidence>
<evidence type="ECO:0000256" key="4">
    <source>
        <dbReference type="ARBA" id="ARBA00035494"/>
    </source>
</evidence>
<keyword evidence="2 5" id="KW-0689">Ribosomal protein</keyword>
<sequence length="116" mass="13440">MRHRKKKNRLNRPKGSRKALVCNLLKSLFQYERIKTTPPRARELLKIAEHLISLAKEDNLSSRHYAFSYLQDKGIVTKLFKIIGPRNKERKGGYIRTYKIAPRSGDAAPLVLVQLL</sequence>
<gene>
    <name evidence="7" type="ORF">COS11_04725</name>
</gene>
<evidence type="ECO:0000256" key="5">
    <source>
        <dbReference type="RuleBase" id="RU000660"/>
    </source>
</evidence>
<evidence type="ECO:0000256" key="2">
    <source>
        <dbReference type="ARBA" id="ARBA00022980"/>
    </source>
</evidence>
<dbReference type="PANTHER" id="PTHR14413:SF16">
    <property type="entry name" value="LARGE RIBOSOMAL SUBUNIT PROTEIN BL17M"/>
    <property type="match status" value="1"/>
</dbReference>
<evidence type="ECO:0000313" key="7">
    <source>
        <dbReference type="EMBL" id="PIV63950.1"/>
    </source>
</evidence>
<reference evidence="8" key="1">
    <citation type="submission" date="2017-09" db="EMBL/GenBank/DDBJ databases">
        <title>Depth-based differentiation of microbial function through sediment-hosted aquifers and enrichment of novel symbionts in the deep terrestrial subsurface.</title>
        <authorList>
            <person name="Probst A.J."/>
            <person name="Ladd B."/>
            <person name="Jarett J.K."/>
            <person name="Geller-Mcgrath D.E."/>
            <person name="Sieber C.M.K."/>
            <person name="Emerson J.B."/>
            <person name="Anantharaman K."/>
            <person name="Thomas B.C."/>
            <person name="Malmstrom R."/>
            <person name="Stieglmeier M."/>
            <person name="Klingl A."/>
            <person name="Woyke T."/>
            <person name="Ryan C.M."/>
            <person name="Banfield J.F."/>
        </authorList>
    </citation>
    <scope>NUCLEOTIDE SEQUENCE [LARGE SCALE GENOMIC DNA]</scope>
</reference>
<dbReference type="SUPFAM" id="SSF64263">
    <property type="entry name" value="Prokaryotic ribosomal protein L17"/>
    <property type="match status" value="1"/>
</dbReference>
<organism evidence="7 8">
    <name type="scientific">bacterium (Candidatus Ratteibacteria) CG01_land_8_20_14_3_00_40_19</name>
    <dbReference type="NCBI Taxonomy" id="2014290"/>
    <lineage>
        <taxon>Bacteria</taxon>
        <taxon>Candidatus Ratteibacteria</taxon>
    </lineage>
</organism>
<dbReference type="NCBIfam" id="TIGR00059">
    <property type="entry name" value="L17"/>
    <property type="match status" value="1"/>
</dbReference>
<evidence type="ECO:0000256" key="3">
    <source>
        <dbReference type="ARBA" id="ARBA00023274"/>
    </source>
</evidence>
<dbReference type="Pfam" id="PF01196">
    <property type="entry name" value="Ribosomal_L17"/>
    <property type="match status" value="1"/>
</dbReference>
<dbReference type="AlphaFoldDB" id="A0A2M7E883"/>
<dbReference type="GO" id="GO:0003735">
    <property type="term" value="F:structural constituent of ribosome"/>
    <property type="evidence" value="ECO:0007669"/>
    <property type="project" value="InterPro"/>
</dbReference>
<accession>A0A2M7E883</accession>
<dbReference type="EMBL" id="PETL01000224">
    <property type="protein sequence ID" value="PIV63950.1"/>
    <property type="molecule type" value="Genomic_DNA"/>
</dbReference>
<dbReference type="PANTHER" id="PTHR14413">
    <property type="entry name" value="RIBOSOMAL PROTEIN L17"/>
    <property type="match status" value="1"/>
</dbReference>